<evidence type="ECO:0000313" key="1">
    <source>
        <dbReference type="EMBL" id="TKR76037.1"/>
    </source>
</evidence>
<gene>
    <name evidence="1" type="ORF">L596_017239</name>
</gene>
<sequence length="93" mass="10540">MSYPETLCKGVGVNKPVYVKNNSYYVFDDKAMVKDVRRHSHSTTIVSNRAINIGPVGQAHLFLWNLLSFLRGSPTICLWIISYDFLRSSCDPS</sequence>
<dbReference type="EMBL" id="AZBU02000005">
    <property type="protein sequence ID" value="TKR76037.1"/>
    <property type="molecule type" value="Genomic_DNA"/>
</dbReference>
<keyword evidence="2" id="KW-1185">Reference proteome</keyword>
<reference evidence="1 2" key="2">
    <citation type="journal article" date="2019" name="G3 (Bethesda)">
        <title>Hybrid Assembly of the Genome of the Entomopathogenic Nematode Steinernema carpocapsae Identifies the X-Chromosome.</title>
        <authorList>
            <person name="Serra L."/>
            <person name="Macchietto M."/>
            <person name="Macias-Munoz A."/>
            <person name="McGill C.J."/>
            <person name="Rodriguez I.M."/>
            <person name="Rodriguez B."/>
            <person name="Murad R."/>
            <person name="Mortazavi A."/>
        </authorList>
    </citation>
    <scope>NUCLEOTIDE SEQUENCE [LARGE SCALE GENOMIC DNA]</scope>
    <source>
        <strain evidence="1 2">ALL</strain>
    </source>
</reference>
<accession>A0A4U5N118</accession>
<name>A0A4U5N118_STECR</name>
<dbReference type="Proteomes" id="UP000298663">
    <property type="component" value="Unassembled WGS sequence"/>
</dbReference>
<organism evidence="1 2">
    <name type="scientific">Steinernema carpocapsae</name>
    <name type="common">Entomopathogenic nematode</name>
    <dbReference type="NCBI Taxonomy" id="34508"/>
    <lineage>
        <taxon>Eukaryota</taxon>
        <taxon>Metazoa</taxon>
        <taxon>Ecdysozoa</taxon>
        <taxon>Nematoda</taxon>
        <taxon>Chromadorea</taxon>
        <taxon>Rhabditida</taxon>
        <taxon>Tylenchina</taxon>
        <taxon>Panagrolaimomorpha</taxon>
        <taxon>Strongyloidoidea</taxon>
        <taxon>Steinernematidae</taxon>
        <taxon>Steinernema</taxon>
    </lineage>
</organism>
<dbReference type="AlphaFoldDB" id="A0A4U5N118"/>
<evidence type="ECO:0000313" key="2">
    <source>
        <dbReference type="Proteomes" id="UP000298663"/>
    </source>
</evidence>
<proteinExistence type="predicted"/>
<protein>
    <submittedName>
        <fullName evidence="1">Uncharacterized protein</fullName>
    </submittedName>
</protein>
<comment type="caution">
    <text evidence="1">The sequence shown here is derived from an EMBL/GenBank/DDBJ whole genome shotgun (WGS) entry which is preliminary data.</text>
</comment>
<reference evidence="1 2" key="1">
    <citation type="journal article" date="2015" name="Genome Biol.">
        <title>Comparative genomics of Steinernema reveals deeply conserved gene regulatory networks.</title>
        <authorList>
            <person name="Dillman A.R."/>
            <person name="Macchietto M."/>
            <person name="Porter C.F."/>
            <person name="Rogers A."/>
            <person name="Williams B."/>
            <person name="Antoshechkin I."/>
            <person name="Lee M.M."/>
            <person name="Goodwin Z."/>
            <person name="Lu X."/>
            <person name="Lewis E.E."/>
            <person name="Goodrich-Blair H."/>
            <person name="Stock S.P."/>
            <person name="Adams B.J."/>
            <person name="Sternberg P.W."/>
            <person name="Mortazavi A."/>
        </authorList>
    </citation>
    <scope>NUCLEOTIDE SEQUENCE [LARGE SCALE GENOMIC DNA]</scope>
    <source>
        <strain evidence="1 2">ALL</strain>
    </source>
</reference>